<accession>A0ABU2W0M3</accession>
<evidence type="ECO:0000313" key="1">
    <source>
        <dbReference type="EMBL" id="MDT0490692.1"/>
    </source>
</evidence>
<sequence>LDQRPQVVVHDPRPSSHTITNSRIVTPVTANQDDSARSCYELEGNRVVPFAFRMQARGVTAGGAPGIQFDDEVQNIMYGVNSGRFQNLGRVVPEGYVK</sequence>
<evidence type="ECO:0000313" key="2">
    <source>
        <dbReference type="Proteomes" id="UP001180556"/>
    </source>
</evidence>
<dbReference type="Proteomes" id="UP001180556">
    <property type="component" value="Unassembled WGS sequence"/>
</dbReference>
<proteinExistence type="predicted"/>
<dbReference type="RefSeq" id="WP_311597964.1">
    <property type="nucleotide sequence ID" value="NZ_JAVRFG010000009.1"/>
</dbReference>
<keyword evidence="2" id="KW-1185">Reference proteome</keyword>
<gene>
    <name evidence="1" type="ORF">RM717_09255</name>
</gene>
<organism evidence="1 2">
    <name type="scientific">Streptomyces stephensoniae</name>
    <dbReference type="NCBI Taxonomy" id="3375367"/>
    <lineage>
        <taxon>Bacteria</taxon>
        <taxon>Bacillati</taxon>
        <taxon>Actinomycetota</taxon>
        <taxon>Actinomycetes</taxon>
        <taxon>Kitasatosporales</taxon>
        <taxon>Streptomycetaceae</taxon>
        <taxon>Streptomyces</taxon>
    </lineage>
</organism>
<name>A0ABU2W0M3_9ACTN</name>
<reference evidence="2" key="1">
    <citation type="submission" date="2023-07" db="EMBL/GenBank/DDBJ databases">
        <title>30 novel species of actinomycetes from the DSMZ collection.</title>
        <authorList>
            <person name="Nouioui I."/>
        </authorList>
    </citation>
    <scope>NUCLEOTIDE SEQUENCE [LARGE SCALE GENOMIC DNA]</scope>
    <source>
        <strain evidence="2">DSM 40932</strain>
    </source>
</reference>
<feature type="non-terminal residue" evidence="1">
    <location>
        <position position="1"/>
    </location>
</feature>
<dbReference type="EMBL" id="JAVRFG010000009">
    <property type="protein sequence ID" value="MDT0490692.1"/>
    <property type="molecule type" value="Genomic_DNA"/>
</dbReference>
<comment type="caution">
    <text evidence="1">The sequence shown here is derived from an EMBL/GenBank/DDBJ whole genome shotgun (WGS) entry which is preliminary data.</text>
</comment>
<protein>
    <submittedName>
        <fullName evidence="1">Uncharacterized protein</fullName>
    </submittedName>
</protein>